<keyword evidence="1 4" id="KW-0378">Hydrolase</keyword>
<dbReference type="InterPro" id="IPR016035">
    <property type="entry name" value="Acyl_Trfase/lysoPLipase"/>
</dbReference>
<feature type="active site" description="Proton acceptor" evidence="4">
    <location>
        <position position="258"/>
    </location>
</feature>
<dbReference type="PANTHER" id="PTHR14226:SF74">
    <property type="entry name" value="BLR4684 PROTEIN"/>
    <property type="match status" value="1"/>
</dbReference>
<proteinExistence type="predicted"/>
<keyword evidence="7" id="KW-1185">Reference proteome</keyword>
<reference evidence="6 7" key="1">
    <citation type="submission" date="2020-08" db="EMBL/GenBank/DDBJ databases">
        <title>Genomic Encyclopedia of Type Strains, Phase IV (KMG-IV): sequencing the most valuable type-strain genomes for metagenomic binning, comparative biology and taxonomic classification.</title>
        <authorList>
            <person name="Goeker M."/>
        </authorList>
    </citation>
    <scope>NUCLEOTIDE SEQUENCE [LARGE SCALE GENOMIC DNA]</scope>
    <source>
        <strain evidence="6 7">DSM 103377</strain>
    </source>
</reference>
<evidence type="ECO:0000259" key="5">
    <source>
        <dbReference type="PROSITE" id="PS51635"/>
    </source>
</evidence>
<feature type="active site" description="Nucleophile" evidence="4">
    <location>
        <position position="114"/>
    </location>
</feature>
<dbReference type="Pfam" id="PF01734">
    <property type="entry name" value="Patatin"/>
    <property type="match status" value="1"/>
</dbReference>
<dbReference type="GO" id="GO:0016042">
    <property type="term" value="P:lipid catabolic process"/>
    <property type="evidence" value="ECO:0007669"/>
    <property type="project" value="UniProtKB-UniRule"/>
</dbReference>
<dbReference type="SUPFAM" id="SSF52151">
    <property type="entry name" value="FabD/lysophospholipase-like"/>
    <property type="match status" value="1"/>
</dbReference>
<evidence type="ECO:0000256" key="2">
    <source>
        <dbReference type="ARBA" id="ARBA00022963"/>
    </source>
</evidence>
<gene>
    <name evidence="6" type="ORF">FHS89_001549</name>
</gene>
<feature type="short sequence motif" description="DGA/G" evidence="4">
    <location>
        <begin position="258"/>
        <end position="260"/>
    </location>
</feature>
<dbReference type="InterPro" id="IPR050301">
    <property type="entry name" value="NTE"/>
</dbReference>
<comment type="caution">
    <text evidence="6">The sequence shown here is derived from an EMBL/GenBank/DDBJ whole genome shotgun (WGS) entry which is preliminary data.</text>
</comment>
<name>A0A840X4D7_9RHOB</name>
<accession>A0A840X4D7</accession>
<dbReference type="EMBL" id="JACIJS010000004">
    <property type="protein sequence ID" value="MBB5515537.1"/>
    <property type="molecule type" value="Genomic_DNA"/>
</dbReference>
<evidence type="ECO:0000313" key="7">
    <source>
        <dbReference type="Proteomes" id="UP000553766"/>
    </source>
</evidence>
<dbReference type="InterPro" id="IPR002641">
    <property type="entry name" value="PNPLA_dom"/>
</dbReference>
<feature type="short sequence motif" description="GXSXG" evidence="4">
    <location>
        <begin position="112"/>
        <end position="116"/>
    </location>
</feature>
<dbReference type="PROSITE" id="PS51635">
    <property type="entry name" value="PNPLA"/>
    <property type="match status" value="1"/>
</dbReference>
<feature type="domain" description="PNPLA" evidence="5">
    <location>
        <begin position="79"/>
        <end position="274"/>
    </location>
</feature>
<dbReference type="AlphaFoldDB" id="A0A840X4D7"/>
<dbReference type="Gene3D" id="3.40.1090.10">
    <property type="entry name" value="Cytosolic phospholipase A2 catalytic domain"/>
    <property type="match status" value="1"/>
</dbReference>
<protein>
    <submittedName>
        <fullName evidence="6">Putative patatin/cPLA2 family phospholipase</fullName>
    </submittedName>
</protein>
<dbReference type="PANTHER" id="PTHR14226">
    <property type="entry name" value="NEUROPATHY TARGET ESTERASE/SWISS CHEESE D.MELANOGASTER"/>
    <property type="match status" value="1"/>
</dbReference>
<evidence type="ECO:0000256" key="1">
    <source>
        <dbReference type="ARBA" id="ARBA00022801"/>
    </source>
</evidence>
<sequence length="403" mass="43709">MWRPVLATVLVLALAGCVAPGRTLQIDPELDYENAVLEGFPAAIRFWGDLDPGIDTLVETTLSARAARRDRGDTTLDVLAISSGGANGAFGAGILRGWTEAGNRPEFDVVTGVSTGAIIAPFAFLGPEYDDDLERFYTFTRTSDLLDFTFFQALRGGPSLTDTTPLREIMEQSVTPELLQAIAAEHAKGRRLLIGSTNLDAQRPVIWDIGAIASSGAPGAVDLVRNVILASSAIPGVFPPVEFAVRSNGDLYGELHVDGAVTQEVFVLPRNLTLAELERVRGGPFAKRRIWIIMNTKIEPEYAPTRGRLFDITQRTIQTLVKSQTQANILRIENLALRGEADLAFVSIPSDYVAEAEELFDPVAMQSLFQLGRTVGARTDVWRRSLNTPQEPVPRARPAGLGG</sequence>
<keyword evidence="3 4" id="KW-0443">Lipid metabolism</keyword>
<evidence type="ECO:0000313" key="6">
    <source>
        <dbReference type="EMBL" id="MBB5515537.1"/>
    </source>
</evidence>
<dbReference type="GO" id="GO:0016787">
    <property type="term" value="F:hydrolase activity"/>
    <property type="evidence" value="ECO:0007669"/>
    <property type="project" value="UniProtKB-UniRule"/>
</dbReference>
<evidence type="ECO:0000256" key="3">
    <source>
        <dbReference type="ARBA" id="ARBA00023098"/>
    </source>
</evidence>
<keyword evidence="2 4" id="KW-0442">Lipid degradation</keyword>
<dbReference type="RefSeq" id="WP_184010259.1">
    <property type="nucleotide sequence ID" value="NZ_JACIJS010000004.1"/>
</dbReference>
<dbReference type="Proteomes" id="UP000553766">
    <property type="component" value="Unassembled WGS sequence"/>
</dbReference>
<evidence type="ECO:0000256" key="4">
    <source>
        <dbReference type="PROSITE-ProRule" id="PRU01161"/>
    </source>
</evidence>
<organism evidence="6 7">
    <name type="scientific">Rubricella aquisinus</name>
    <dbReference type="NCBI Taxonomy" id="2028108"/>
    <lineage>
        <taxon>Bacteria</taxon>
        <taxon>Pseudomonadati</taxon>
        <taxon>Pseudomonadota</taxon>
        <taxon>Alphaproteobacteria</taxon>
        <taxon>Rhodobacterales</taxon>
        <taxon>Paracoccaceae</taxon>
        <taxon>Rubricella</taxon>
    </lineage>
</organism>
<dbReference type="PROSITE" id="PS51257">
    <property type="entry name" value="PROKAR_LIPOPROTEIN"/>
    <property type="match status" value="1"/>
</dbReference>
<comment type="caution">
    <text evidence="4">Lacks conserved residue(s) required for the propagation of feature annotation.</text>
</comment>